<dbReference type="SMART" id="SM00490">
    <property type="entry name" value="HELICc"/>
    <property type="match status" value="1"/>
</dbReference>
<dbReference type="PROSITE" id="PS51192">
    <property type="entry name" value="HELICASE_ATP_BIND_1"/>
    <property type="match status" value="1"/>
</dbReference>
<evidence type="ECO:0000256" key="2">
    <source>
        <dbReference type="ARBA" id="ARBA00022763"/>
    </source>
</evidence>
<dbReference type="SUPFAM" id="SSF52540">
    <property type="entry name" value="P-loop containing nucleoside triphosphate hydrolases"/>
    <property type="match status" value="2"/>
</dbReference>
<evidence type="ECO:0000256" key="4">
    <source>
        <dbReference type="ARBA" id="ARBA00022806"/>
    </source>
</evidence>
<evidence type="ECO:0000256" key="6">
    <source>
        <dbReference type="ARBA" id="ARBA00023125"/>
    </source>
</evidence>
<dbReference type="PANTHER" id="PTHR47964:SF1">
    <property type="entry name" value="ATP-DEPENDENT DNA HELICASE HOMOLOG RECG, CHLOROPLASTIC"/>
    <property type="match status" value="1"/>
</dbReference>
<evidence type="ECO:0000256" key="7">
    <source>
        <dbReference type="ARBA" id="ARBA00023204"/>
    </source>
</evidence>
<keyword evidence="2" id="KW-0227">DNA damage</keyword>
<keyword evidence="5" id="KW-0067">ATP-binding</keyword>
<dbReference type="InterPro" id="IPR027417">
    <property type="entry name" value="P-loop_NTPase"/>
</dbReference>
<evidence type="ECO:0000256" key="5">
    <source>
        <dbReference type="ARBA" id="ARBA00022840"/>
    </source>
</evidence>
<evidence type="ECO:0000256" key="1">
    <source>
        <dbReference type="ARBA" id="ARBA00022741"/>
    </source>
</evidence>
<dbReference type="RefSeq" id="WP_326504920.1">
    <property type="nucleotide sequence ID" value="NZ_JAWIIV010000002.1"/>
</dbReference>
<dbReference type="GO" id="GO:0004386">
    <property type="term" value="F:helicase activity"/>
    <property type="evidence" value="ECO:0007669"/>
    <property type="project" value="UniProtKB-KW"/>
</dbReference>
<proteinExistence type="predicted"/>
<feature type="domain" description="Helicase ATP-binding" evidence="8">
    <location>
        <begin position="294"/>
        <end position="445"/>
    </location>
</feature>
<keyword evidence="3" id="KW-0378">Hydrolase</keyword>
<name>A0ABU6J3F5_9BURK</name>
<evidence type="ECO:0000256" key="3">
    <source>
        <dbReference type="ARBA" id="ARBA00022801"/>
    </source>
</evidence>
<keyword evidence="11" id="KW-1185">Reference proteome</keyword>
<dbReference type="InterPro" id="IPR047112">
    <property type="entry name" value="RecG/Mfd"/>
</dbReference>
<organism evidence="10 11">
    <name type="scientific">Noviherbaspirillum album</name>
    <dbReference type="NCBI Taxonomy" id="3080276"/>
    <lineage>
        <taxon>Bacteria</taxon>
        <taxon>Pseudomonadati</taxon>
        <taxon>Pseudomonadota</taxon>
        <taxon>Betaproteobacteria</taxon>
        <taxon>Burkholderiales</taxon>
        <taxon>Oxalobacteraceae</taxon>
        <taxon>Noviherbaspirillum</taxon>
    </lineage>
</organism>
<dbReference type="InterPro" id="IPR001650">
    <property type="entry name" value="Helicase_C-like"/>
</dbReference>
<dbReference type="Proteomes" id="UP001352263">
    <property type="component" value="Unassembled WGS sequence"/>
</dbReference>
<dbReference type="PANTHER" id="PTHR47964">
    <property type="entry name" value="ATP-DEPENDENT DNA HELICASE HOMOLOG RECG, CHLOROPLASTIC"/>
    <property type="match status" value="1"/>
</dbReference>
<feature type="domain" description="Helicase C-terminal" evidence="9">
    <location>
        <begin position="466"/>
        <end position="621"/>
    </location>
</feature>
<dbReference type="SMART" id="SM00487">
    <property type="entry name" value="DEXDc"/>
    <property type="match status" value="1"/>
</dbReference>
<accession>A0ABU6J3F5</accession>
<dbReference type="InterPro" id="IPR014001">
    <property type="entry name" value="Helicase_ATP-bd"/>
</dbReference>
<keyword evidence="1" id="KW-0547">Nucleotide-binding</keyword>
<evidence type="ECO:0000259" key="9">
    <source>
        <dbReference type="PROSITE" id="PS51194"/>
    </source>
</evidence>
<keyword evidence="7" id="KW-0234">DNA repair</keyword>
<evidence type="ECO:0000313" key="11">
    <source>
        <dbReference type="Proteomes" id="UP001352263"/>
    </source>
</evidence>
<gene>
    <name evidence="10" type="ORF">RY831_03335</name>
</gene>
<sequence length="668" mass="72657">MSLSDGVAPEVVETEATGHDPVAAMLHKLRRLGVTSWEQPLLCVPKAYADFSKVLSLEEALPKIGVPAEEGLFSLIVSGIPVVVPEPKRRIVLSATDGMLSVKIVVFDDLGRDLAYWRGLRIGERINVRSILHIRNGTLQFTSPEPVPEVMASSVFPRYPSRRGVVSENALYDATRHALRHHLKDTVVVILRSLSPMDEAQVCTNAQLKYSSLSDLLRDLHAPVTMAAAEIATAEVRKLAAYSVMINAQRMKRQNPIAGSALRVTSEDADRLIASLPLKLTADQAQGIAEIIKDLSRPIPMFRLLSGDVGTGKTITYAVPAVAARNAGHLVAILTPNSVLAEQLAGEIAEFFGRDVPLIVVTGGSKRKLDLSGNPIVIGTTALLSRLKAQSACLAMLVVDEQQKFSVSQKQAVVETGTNLLEVTATAIPRTTALVTHGGMDISILRDCPVSKNIQTRIVSAKDAERLFSHTVKVLATGAQVAVVYPLVDDPEQEKRSVVAAYETWSRRFPGKVGMVYGAMKEGEKNEVIRKLKERELSVLVSSTVIEIGVTIPALKSIVVVNADRYGVSTLHQLRGRVARRGGTGYFFVYLPDKVKPETMTRLQLLEQFNDGFSLAEHDAELRGYGDLSKEGDRQHGSSRSTLFVGIELVPSDIHQFGTSTHLKIIST</sequence>
<keyword evidence="6" id="KW-0238">DNA-binding</keyword>
<dbReference type="Pfam" id="PF00271">
    <property type="entry name" value="Helicase_C"/>
    <property type="match status" value="1"/>
</dbReference>
<dbReference type="PROSITE" id="PS51194">
    <property type="entry name" value="HELICASE_CTER"/>
    <property type="match status" value="1"/>
</dbReference>
<keyword evidence="4 10" id="KW-0347">Helicase</keyword>
<dbReference type="InterPro" id="IPR011545">
    <property type="entry name" value="DEAD/DEAH_box_helicase_dom"/>
</dbReference>
<dbReference type="Pfam" id="PF00270">
    <property type="entry name" value="DEAD"/>
    <property type="match status" value="1"/>
</dbReference>
<reference evidence="10 11" key="1">
    <citation type="submission" date="2023-10" db="EMBL/GenBank/DDBJ databases">
        <title>Noviherbaspirillum sp. CPCC 100848 genome assembly.</title>
        <authorList>
            <person name="Li X.Y."/>
            <person name="Fang X.M."/>
        </authorList>
    </citation>
    <scope>NUCLEOTIDE SEQUENCE [LARGE SCALE GENOMIC DNA]</scope>
    <source>
        <strain evidence="10 11">CPCC 100848</strain>
    </source>
</reference>
<protein>
    <submittedName>
        <fullName evidence="10">Helicase-related protein</fullName>
    </submittedName>
</protein>
<evidence type="ECO:0000259" key="8">
    <source>
        <dbReference type="PROSITE" id="PS51192"/>
    </source>
</evidence>
<evidence type="ECO:0000313" key="10">
    <source>
        <dbReference type="EMBL" id="MEC4718166.1"/>
    </source>
</evidence>
<dbReference type="EMBL" id="JAWIIV010000002">
    <property type="protein sequence ID" value="MEC4718166.1"/>
    <property type="molecule type" value="Genomic_DNA"/>
</dbReference>
<dbReference type="Gene3D" id="3.40.50.300">
    <property type="entry name" value="P-loop containing nucleotide triphosphate hydrolases"/>
    <property type="match status" value="2"/>
</dbReference>
<comment type="caution">
    <text evidence="10">The sequence shown here is derived from an EMBL/GenBank/DDBJ whole genome shotgun (WGS) entry which is preliminary data.</text>
</comment>